<evidence type="ECO:0000313" key="1">
    <source>
        <dbReference type="EMBL" id="CAG5116294.1"/>
    </source>
</evidence>
<name>A0A8S3YI02_9EUPU</name>
<dbReference type="OrthoDB" id="9977517at2759"/>
<proteinExistence type="predicted"/>
<dbReference type="CDD" id="cd20237">
    <property type="entry name" value="PFM_LIN24-like"/>
    <property type="match status" value="1"/>
</dbReference>
<keyword evidence="2" id="KW-1185">Reference proteome</keyword>
<comment type="caution">
    <text evidence="1">The sequence shown here is derived from an EMBL/GenBank/DDBJ whole genome shotgun (WGS) entry which is preliminary data.</text>
</comment>
<sequence>MPKIVDLDELVINWAWNVIQQRKSKIFRRLEFGDLKFEVNWDRVRFLAEEPVYTDENKLEKQNSQVVFKSVYENTTGNPQEHTFQTERCTVATCKTTMTKGFTKLVYHKLDLKFTLPSKILSATAGFGRDLTIESSDESTREESIKWSINSTIRVPGRHRTVAELVVKEQQYTAAFKTTARIRGHVVVMVTNLRNNNSFLQCLEHDFSEIIKTRDDISKYFTIDEGRTVKWEVTGMCQFRYGVEQHVQLYESPLEAS</sequence>
<reference evidence="1" key="1">
    <citation type="submission" date="2021-04" db="EMBL/GenBank/DDBJ databases">
        <authorList>
            <consortium name="Molecular Ecology Group"/>
        </authorList>
    </citation>
    <scope>NUCLEOTIDE SEQUENCE</scope>
</reference>
<dbReference type="InterPro" id="IPR004991">
    <property type="entry name" value="Aerolysin-like"/>
</dbReference>
<dbReference type="AlphaFoldDB" id="A0A8S3YI02"/>
<accession>A0A8S3YI02</accession>
<gene>
    <name evidence="1" type="ORF">CUNI_LOCUS1852</name>
</gene>
<dbReference type="Proteomes" id="UP000678393">
    <property type="component" value="Unassembled WGS sequence"/>
</dbReference>
<protein>
    <submittedName>
        <fullName evidence="1">Uncharacterized protein</fullName>
    </submittedName>
</protein>
<dbReference type="SUPFAM" id="SSF56973">
    <property type="entry name" value="Aerolisin/ETX pore-forming domain"/>
    <property type="match status" value="1"/>
</dbReference>
<dbReference type="PANTHER" id="PTHR39369">
    <property type="entry name" value="LIN-24 (TWENTY-FOUR) LIKE"/>
    <property type="match status" value="1"/>
</dbReference>
<evidence type="ECO:0000313" key="2">
    <source>
        <dbReference type="Proteomes" id="UP000678393"/>
    </source>
</evidence>
<dbReference type="Pfam" id="PF03318">
    <property type="entry name" value="ETX_MTX2"/>
    <property type="match status" value="1"/>
</dbReference>
<dbReference type="PANTHER" id="PTHR39369:SF6">
    <property type="entry name" value="LIN-24 (TWENTY-FOUR) LIKE"/>
    <property type="match status" value="1"/>
</dbReference>
<dbReference type="EMBL" id="CAJHNH020000231">
    <property type="protein sequence ID" value="CAG5116294.1"/>
    <property type="molecule type" value="Genomic_DNA"/>
</dbReference>
<organism evidence="1 2">
    <name type="scientific">Candidula unifasciata</name>
    <dbReference type="NCBI Taxonomy" id="100452"/>
    <lineage>
        <taxon>Eukaryota</taxon>
        <taxon>Metazoa</taxon>
        <taxon>Spiralia</taxon>
        <taxon>Lophotrochozoa</taxon>
        <taxon>Mollusca</taxon>
        <taxon>Gastropoda</taxon>
        <taxon>Heterobranchia</taxon>
        <taxon>Euthyneura</taxon>
        <taxon>Panpulmonata</taxon>
        <taxon>Eupulmonata</taxon>
        <taxon>Stylommatophora</taxon>
        <taxon>Helicina</taxon>
        <taxon>Helicoidea</taxon>
        <taxon>Geomitridae</taxon>
        <taxon>Candidula</taxon>
    </lineage>
</organism>
<dbReference type="Gene3D" id="2.170.15.10">
    <property type="entry name" value="Proaerolysin, chain A, domain 3"/>
    <property type="match status" value="1"/>
</dbReference>